<dbReference type="RefSeq" id="WP_269926792.1">
    <property type="nucleotide sequence ID" value="NZ_JAMKBJ010000009.1"/>
</dbReference>
<dbReference type="Pfam" id="PF06803">
    <property type="entry name" value="DUF1232"/>
    <property type="match status" value="1"/>
</dbReference>
<dbReference type="Proteomes" id="UP001152173">
    <property type="component" value="Unassembled WGS sequence"/>
</dbReference>
<keyword evidence="4" id="KW-0472">Membrane</keyword>
<evidence type="ECO:0000256" key="2">
    <source>
        <dbReference type="ARBA" id="ARBA00022692"/>
    </source>
</evidence>
<keyword evidence="3" id="KW-1133">Transmembrane helix</keyword>
<evidence type="ECO:0000256" key="1">
    <source>
        <dbReference type="ARBA" id="ARBA00004127"/>
    </source>
</evidence>
<protein>
    <submittedName>
        <fullName evidence="6">YkvA family protein</fullName>
    </submittedName>
</protein>
<accession>A0A9X3RET2</accession>
<reference evidence="6" key="1">
    <citation type="submission" date="2022-05" db="EMBL/GenBank/DDBJ databases">
        <authorList>
            <person name="Colautti A."/>
            <person name="Iacumin L."/>
        </authorList>
    </citation>
    <scope>NUCLEOTIDE SEQUENCE</scope>
    <source>
        <strain evidence="6">SK 55</strain>
    </source>
</reference>
<sequence length="143" mass="16178">MNKQDIQENLLKKVDPQEQIESSHEHYDEEKFWNKIVKYGKKAGEKTVYTSLLLYFTAQNPAVPTSAKLTIAGALGYLIFPADILPDFIPVVGLADDASVIAYALYQVISHIDEPTKKLAYEKMKSWFGPTDNNIDDLMLPKK</sequence>
<comment type="caution">
    <text evidence="6">The sequence shown here is derived from an EMBL/GenBank/DDBJ whole genome shotgun (WGS) entry which is preliminary data.</text>
</comment>
<evidence type="ECO:0000313" key="7">
    <source>
        <dbReference type="Proteomes" id="UP001152173"/>
    </source>
</evidence>
<dbReference type="InterPro" id="IPR010652">
    <property type="entry name" value="DUF1232"/>
</dbReference>
<feature type="domain" description="DUF1232" evidence="5">
    <location>
        <begin position="67"/>
        <end position="102"/>
    </location>
</feature>
<evidence type="ECO:0000259" key="5">
    <source>
        <dbReference type="Pfam" id="PF06803"/>
    </source>
</evidence>
<evidence type="ECO:0000256" key="4">
    <source>
        <dbReference type="ARBA" id="ARBA00023136"/>
    </source>
</evidence>
<dbReference type="AlphaFoldDB" id="A0A9X3RET2"/>
<dbReference type="EMBL" id="JAMKBJ010000009">
    <property type="protein sequence ID" value="MCZ8537723.1"/>
    <property type="molecule type" value="Genomic_DNA"/>
</dbReference>
<dbReference type="GO" id="GO:0012505">
    <property type="term" value="C:endomembrane system"/>
    <property type="evidence" value="ECO:0007669"/>
    <property type="project" value="UniProtKB-SubCell"/>
</dbReference>
<dbReference type="InterPro" id="IPR016983">
    <property type="entry name" value="UCP031804"/>
</dbReference>
<organism evidence="6 7">
    <name type="scientific">Paenisporosarcina quisquiliarum</name>
    <dbReference type="NCBI Taxonomy" id="365346"/>
    <lineage>
        <taxon>Bacteria</taxon>
        <taxon>Bacillati</taxon>
        <taxon>Bacillota</taxon>
        <taxon>Bacilli</taxon>
        <taxon>Bacillales</taxon>
        <taxon>Caryophanaceae</taxon>
        <taxon>Paenisporosarcina</taxon>
    </lineage>
</organism>
<evidence type="ECO:0000256" key="3">
    <source>
        <dbReference type="ARBA" id="ARBA00022989"/>
    </source>
</evidence>
<comment type="subcellular location">
    <subcellularLocation>
        <location evidence="1">Endomembrane system</location>
        <topology evidence="1">Multi-pass membrane protein</topology>
    </subcellularLocation>
</comment>
<gene>
    <name evidence="6" type="ORF">M9R32_11065</name>
</gene>
<evidence type="ECO:0000313" key="6">
    <source>
        <dbReference type="EMBL" id="MCZ8537723.1"/>
    </source>
</evidence>
<keyword evidence="7" id="KW-1185">Reference proteome</keyword>
<proteinExistence type="predicted"/>
<dbReference type="PIRSF" id="PIRSF031804">
    <property type="entry name" value="UCP031804"/>
    <property type="match status" value="1"/>
</dbReference>
<name>A0A9X3RET2_9BACL</name>
<keyword evidence="2" id="KW-0812">Transmembrane</keyword>